<dbReference type="AlphaFoldDB" id="A0A2M9D5U9"/>
<feature type="transmembrane region" description="Helical" evidence="1">
    <location>
        <begin position="12"/>
        <end position="36"/>
    </location>
</feature>
<organism evidence="2 3">
    <name type="scientific">Salinibacterium amurskyense</name>
    <dbReference type="NCBI Taxonomy" id="205941"/>
    <lineage>
        <taxon>Bacteria</taxon>
        <taxon>Bacillati</taxon>
        <taxon>Actinomycetota</taxon>
        <taxon>Actinomycetes</taxon>
        <taxon>Micrococcales</taxon>
        <taxon>Microbacteriaceae</taxon>
        <taxon>Salinibacterium</taxon>
    </lineage>
</organism>
<dbReference type="InterPro" id="IPR005325">
    <property type="entry name" value="DUF308_memb"/>
</dbReference>
<feature type="transmembrane region" description="Helical" evidence="1">
    <location>
        <begin position="132"/>
        <end position="149"/>
    </location>
</feature>
<feature type="transmembrane region" description="Helical" evidence="1">
    <location>
        <begin position="99"/>
        <end position="120"/>
    </location>
</feature>
<reference evidence="2 3" key="1">
    <citation type="submission" date="2017-11" db="EMBL/GenBank/DDBJ databases">
        <title>Genomic Encyclopedia of Archaeal and Bacterial Type Strains, Phase II (KMG-II): From Individual Species to Whole Genera.</title>
        <authorList>
            <person name="Goeker M."/>
        </authorList>
    </citation>
    <scope>NUCLEOTIDE SEQUENCE [LARGE SCALE GENOMIC DNA]</scope>
    <source>
        <strain evidence="2 3">DSM 16400</strain>
    </source>
</reference>
<feature type="transmembrane region" description="Helical" evidence="1">
    <location>
        <begin position="42"/>
        <end position="64"/>
    </location>
</feature>
<keyword evidence="1" id="KW-0472">Membrane</keyword>
<gene>
    <name evidence="2" type="ORF">CLV85_0251</name>
</gene>
<name>A0A2M9D5U9_9MICO</name>
<comment type="caution">
    <text evidence="2">The sequence shown here is derived from an EMBL/GenBank/DDBJ whole genome shotgun (WGS) entry which is preliminary data.</text>
</comment>
<dbReference type="RefSeq" id="WP_100387800.1">
    <property type="nucleotide sequence ID" value="NZ_BMZU01000001.1"/>
</dbReference>
<dbReference type="EMBL" id="PGFH01000001">
    <property type="protein sequence ID" value="PJJ81081.1"/>
    <property type="molecule type" value="Genomic_DNA"/>
</dbReference>
<keyword evidence="1" id="KW-0812">Transmembrane</keyword>
<keyword evidence="3" id="KW-1185">Reference proteome</keyword>
<feature type="transmembrane region" description="Helical" evidence="1">
    <location>
        <begin position="76"/>
        <end position="93"/>
    </location>
</feature>
<accession>A0A2M9D5U9</accession>
<evidence type="ECO:0000313" key="3">
    <source>
        <dbReference type="Proteomes" id="UP000231742"/>
    </source>
</evidence>
<proteinExistence type="predicted"/>
<dbReference type="Pfam" id="PF03729">
    <property type="entry name" value="DUF308"/>
    <property type="match status" value="1"/>
</dbReference>
<protein>
    <submittedName>
        <fullName evidence="2">Uncharacterized membrane protein HdeD (DUF308 family)</fullName>
    </submittedName>
</protein>
<evidence type="ECO:0000256" key="1">
    <source>
        <dbReference type="SAM" id="Phobius"/>
    </source>
</evidence>
<dbReference type="OrthoDB" id="5126240at2"/>
<feature type="transmembrane region" description="Helical" evidence="1">
    <location>
        <begin position="169"/>
        <end position="190"/>
    </location>
</feature>
<evidence type="ECO:0000313" key="2">
    <source>
        <dbReference type="EMBL" id="PJJ81081.1"/>
    </source>
</evidence>
<keyword evidence="1" id="KW-1133">Transmembrane helix</keyword>
<sequence>MTSAHTEPLPASTAWYVPLARAIPALILAVVITFSADHSSRLGLVTLASYTLIVGAVLLTASVLSTHRGIGRNLTIAQGVLSIATAIAAFIASNGGQAYFVFLLTAFAAITGFIELYLGLRSRGRDASSRDWVFVGSLTALLALVVLLVPPGFSQPFTGPDGIDRELTASIVVVGLLGAYWAILGVYLVIAALSLKWSTTDHDAVTAAVQEKEDQ</sequence>
<dbReference type="Proteomes" id="UP000231742">
    <property type="component" value="Unassembled WGS sequence"/>
</dbReference>